<evidence type="ECO:0000313" key="4">
    <source>
        <dbReference type="EMBL" id="MFN0257317.1"/>
    </source>
</evidence>
<dbReference type="Gene3D" id="2.60.40.4050">
    <property type="match status" value="1"/>
</dbReference>
<dbReference type="CDD" id="cd12820">
    <property type="entry name" value="LbR_YadA-like"/>
    <property type="match status" value="1"/>
</dbReference>
<organism evidence="4 5">
    <name type="scientific">Pedobacter ureilyticus</name>
    <dbReference type="NCBI Taxonomy" id="1393051"/>
    <lineage>
        <taxon>Bacteria</taxon>
        <taxon>Pseudomonadati</taxon>
        <taxon>Bacteroidota</taxon>
        <taxon>Sphingobacteriia</taxon>
        <taxon>Sphingobacteriales</taxon>
        <taxon>Sphingobacteriaceae</taxon>
        <taxon>Pedobacter</taxon>
    </lineage>
</organism>
<evidence type="ECO:0000259" key="3">
    <source>
        <dbReference type="PROSITE" id="PS51688"/>
    </source>
</evidence>
<dbReference type="RefSeq" id="WP_138724383.1">
    <property type="nucleotide sequence ID" value="NZ_SSHJ02000008.1"/>
</dbReference>
<dbReference type="InterPro" id="IPR011049">
    <property type="entry name" value="Serralysin-like_metalloprot_C"/>
</dbReference>
<keyword evidence="5" id="KW-1185">Reference proteome</keyword>
<reference evidence="4 5" key="1">
    <citation type="submission" date="2024-12" db="EMBL/GenBank/DDBJ databases">
        <authorList>
            <person name="Hu S."/>
        </authorList>
    </citation>
    <scope>NUCLEOTIDE SEQUENCE [LARGE SCALE GENOMIC DNA]</scope>
    <source>
        <strain evidence="4 5">THG-T11</strain>
    </source>
</reference>
<accession>A0ABW9JBR3</accession>
<gene>
    <name evidence="4" type="ORF">E6A44_017130</name>
</gene>
<dbReference type="EMBL" id="SSHJ02000008">
    <property type="protein sequence ID" value="MFN0257317.1"/>
    <property type="molecule type" value="Genomic_DNA"/>
</dbReference>
<name>A0ABW9JBR3_9SPHI</name>
<feature type="signal peptide" evidence="2">
    <location>
        <begin position="1"/>
        <end position="19"/>
    </location>
</feature>
<dbReference type="Pfam" id="PF05658">
    <property type="entry name" value="YadA_head"/>
    <property type="match status" value="4"/>
</dbReference>
<dbReference type="Pfam" id="PF13884">
    <property type="entry name" value="Peptidase_S74"/>
    <property type="match status" value="1"/>
</dbReference>
<feature type="domain" description="Peptidase S74" evidence="3">
    <location>
        <begin position="273"/>
        <end position="369"/>
    </location>
</feature>
<evidence type="ECO:0000256" key="2">
    <source>
        <dbReference type="SAM" id="SignalP"/>
    </source>
</evidence>
<evidence type="ECO:0000313" key="5">
    <source>
        <dbReference type="Proteomes" id="UP001517247"/>
    </source>
</evidence>
<dbReference type="Gene3D" id="2.150.10.10">
    <property type="entry name" value="Serralysin-like metalloprotease, C-terminal"/>
    <property type="match status" value="2"/>
</dbReference>
<dbReference type="InterPro" id="IPR008640">
    <property type="entry name" value="Adhesin_Head_dom"/>
</dbReference>
<proteinExistence type="predicted"/>
<dbReference type="InterPro" id="IPR030392">
    <property type="entry name" value="S74_ICA"/>
</dbReference>
<dbReference type="SUPFAM" id="SSF101967">
    <property type="entry name" value="Adhesin YadA, collagen-binding domain"/>
    <property type="match status" value="1"/>
</dbReference>
<dbReference type="Proteomes" id="UP001517247">
    <property type="component" value="Unassembled WGS sequence"/>
</dbReference>
<evidence type="ECO:0000256" key="1">
    <source>
        <dbReference type="SAM" id="MobiDB-lite"/>
    </source>
</evidence>
<dbReference type="PROSITE" id="PS51688">
    <property type="entry name" value="ICA"/>
    <property type="match status" value="1"/>
</dbReference>
<feature type="chain" id="PRO_5046481797" evidence="2">
    <location>
        <begin position="20"/>
        <end position="414"/>
    </location>
</feature>
<protein>
    <submittedName>
        <fullName evidence="4">Tail fiber domain-containing protein</fullName>
    </submittedName>
</protein>
<comment type="caution">
    <text evidence="4">The sequence shown here is derived from an EMBL/GenBank/DDBJ whole genome shotgun (WGS) entry which is preliminary data.</text>
</comment>
<keyword evidence="2" id="KW-0732">Signal</keyword>
<feature type="compositionally biased region" description="Basic residues" evidence="1">
    <location>
        <begin position="386"/>
        <end position="395"/>
    </location>
</feature>
<feature type="region of interest" description="Disordered" evidence="1">
    <location>
        <begin position="380"/>
        <end position="403"/>
    </location>
</feature>
<sequence>MKKTFTLFLLAIAGLGSRAQVGIGTNAPLTGFHVLDSNVLFSKAGDVPASPKSFPVVPEGRRMLWYPEKAAFRAGYVGGFGATYWNTANVGNYSFAVGNNTRATGSTSFAAGLTTTASGSESVALGNNGTASGERSFAFNGYATAVGAVAIGTGAQATNDDAVALGISSIASGLGSVTIGPSIARGSFAIAIGLQNSARGNFSTAIGKNARVNHQGSMVLGDAAAGFSSDSVYSSLHNQMTMRFVGGVRIFTSQNLTSGVQVLPGGGSWSSVSDRNKKENFSTVDKEVLLGKVAKLDITRWNYKSQPASQQHIGPMAQDFHKAFGLDGVTNDTTINTVDIDGVNMVAIQALEIRTGKLQQENKELKEQLSQLSERLMRLEAEKGRSAGRKKRNRSKGVEGSIAGVAANVVREEK</sequence>